<evidence type="ECO:0000256" key="1">
    <source>
        <dbReference type="ARBA" id="ARBA00022723"/>
    </source>
</evidence>
<evidence type="ECO:0000256" key="4">
    <source>
        <dbReference type="ARBA" id="ARBA00023125"/>
    </source>
</evidence>
<dbReference type="GO" id="GO:0008270">
    <property type="term" value="F:zinc ion binding"/>
    <property type="evidence" value="ECO:0007669"/>
    <property type="project" value="UniProtKB-KW"/>
</dbReference>
<dbReference type="GO" id="GO:0003677">
    <property type="term" value="F:DNA binding"/>
    <property type="evidence" value="ECO:0007669"/>
    <property type="project" value="UniProtKB-UniRule"/>
</dbReference>
<reference evidence="7" key="1">
    <citation type="submission" date="2018-04" db="EMBL/GenBank/DDBJ databases">
        <title>Transcriptome assembly of Sipha flava.</title>
        <authorList>
            <person name="Scully E.D."/>
            <person name="Geib S.M."/>
            <person name="Palmer N.A."/>
            <person name="Koch K."/>
            <person name="Bradshaw J."/>
            <person name="Heng-Moss T."/>
            <person name="Sarath G."/>
        </authorList>
    </citation>
    <scope>NUCLEOTIDE SEQUENCE</scope>
</reference>
<dbReference type="SUPFAM" id="SSF57716">
    <property type="entry name" value="Glucocorticoid receptor-like (DNA-binding domain)"/>
    <property type="match status" value="1"/>
</dbReference>
<dbReference type="PROSITE" id="PS50950">
    <property type="entry name" value="ZF_THAP"/>
    <property type="match status" value="1"/>
</dbReference>
<feature type="domain" description="THAP-type" evidence="6">
    <location>
        <begin position="1"/>
        <end position="84"/>
    </location>
</feature>
<dbReference type="SMART" id="SM00980">
    <property type="entry name" value="THAP"/>
    <property type="match status" value="1"/>
</dbReference>
<dbReference type="Pfam" id="PF05485">
    <property type="entry name" value="THAP"/>
    <property type="match status" value="1"/>
</dbReference>
<keyword evidence="3" id="KW-0862">Zinc</keyword>
<organism evidence="7">
    <name type="scientific">Sipha flava</name>
    <name type="common">yellow sugarcane aphid</name>
    <dbReference type="NCBI Taxonomy" id="143950"/>
    <lineage>
        <taxon>Eukaryota</taxon>
        <taxon>Metazoa</taxon>
        <taxon>Ecdysozoa</taxon>
        <taxon>Arthropoda</taxon>
        <taxon>Hexapoda</taxon>
        <taxon>Insecta</taxon>
        <taxon>Pterygota</taxon>
        <taxon>Neoptera</taxon>
        <taxon>Paraneoptera</taxon>
        <taxon>Hemiptera</taxon>
        <taxon>Sternorrhyncha</taxon>
        <taxon>Aphidomorpha</taxon>
        <taxon>Aphidoidea</taxon>
        <taxon>Aphididae</taxon>
        <taxon>Sipha</taxon>
    </lineage>
</organism>
<evidence type="ECO:0000256" key="5">
    <source>
        <dbReference type="PROSITE-ProRule" id="PRU00309"/>
    </source>
</evidence>
<dbReference type="InterPro" id="IPR006612">
    <property type="entry name" value="THAP_Znf"/>
</dbReference>
<keyword evidence="1" id="KW-0479">Metal-binding</keyword>
<dbReference type="EMBL" id="GGMS01010823">
    <property type="protein sequence ID" value="MBY80026.1"/>
    <property type="molecule type" value="Transcribed_RNA"/>
</dbReference>
<evidence type="ECO:0000259" key="6">
    <source>
        <dbReference type="PROSITE" id="PS50950"/>
    </source>
</evidence>
<protein>
    <recommendedName>
        <fullName evidence="6">THAP-type domain-containing protein</fullName>
    </recommendedName>
</protein>
<evidence type="ECO:0000256" key="3">
    <source>
        <dbReference type="ARBA" id="ARBA00022833"/>
    </source>
</evidence>
<dbReference type="OrthoDB" id="6615955at2759"/>
<sequence>MVNRCCIKGCRSREAQNIKFHRFPNGEVGDLWLAFIKKYYPMFERTKSSHVCAVHFKLDSDYENRSNIYSENKLLKRTAVPSFISPIPERKLFKKSDLLASKKRIRRKMNKMPSSDFNSEQIIVPTTQSSKKMDVQIQCNSTDQTNVLPSFNSNYHRTLFPWSNVLPSDEDTGRKTIELSFNLNTKPYIVPSTQNSKKKDINIPCNNINRTNALSSSNSHHHKTLFPISNLLASDKDTERKTEELSSNVNFEQIFAPTTQNSKKTDVQIPCNNINRTNTLSSSNSHDHKTLFPIPNLLASDEDTERKTEELSSNFNFEQICAPTTQNSKKTDVQIPCNSINQTNALPSFNSHHHRTLFSSSNLLASDDNTERETIELSSNFNFEQIFAPTTQNSKKTDVQIPCNSINQTNALPSFNNHHQRTLFSSSNLLASDDNTERETIELSSNFNFEQIFAPTTQNSKKTDVQIPCNSINQNNALPSFNSHDHRTLFPIPNLLASDEDTERETIELSSNFNFEQNFVPTTQNLMKNDNKIPCHSISQSNQLISISQTNDVHDFNSPSHRTLFPSSEILTSNEDIENEIVELPALNLNSTHIFVPITQNLEKMDIEIPSHSMSQTNALPSFNSLSLFPTSDALSSNDDAVREIAELSSLNFNFEQLFVPISQHSNAVDSIPSKSPSPLFVDGEIPMFLHTFVTFINE</sequence>
<name>A0A2S2QQH4_9HEMI</name>
<keyword evidence="2 5" id="KW-0863">Zinc-finger</keyword>
<evidence type="ECO:0000256" key="2">
    <source>
        <dbReference type="ARBA" id="ARBA00022771"/>
    </source>
</evidence>
<accession>A0A2S2QQH4</accession>
<proteinExistence type="predicted"/>
<keyword evidence="4 5" id="KW-0238">DNA-binding</keyword>
<dbReference type="AlphaFoldDB" id="A0A2S2QQH4"/>
<evidence type="ECO:0000313" key="7">
    <source>
        <dbReference type="EMBL" id="MBY80026.1"/>
    </source>
</evidence>
<gene>
    <name evidence="7" type="ORF">g.4210</name>
</gene>